<evidence type="ECO:0000313" key="25">
    <source>
        <dbReference type="Proteomes" id="UP000532866"/>
    </source>
</evidence>
<dbReference type="AlphaFoldDB" id="A0A099W0J6"/>
<dbReference type="Gene3D" id="3.40.50.2300">
    <property type="match status" value="1"/>
</dbReference>
<dbReference type="EMBL" id="JAARPL010000002">
    <property type="protein sequence ID" value="MBC1371304.1"/>
    <property type="molecule type" value="Genomic_DNA"/>
</dbReference>
<evidence type="ECO:0000313" key="11">
    <source>
        <dbReference type="EMBL" id="MBC1792406.1"/>
    </source>
</evidence>
<dbReference type="Proteomes" id="UP000533953">
    <property type="component" value="Unassembled WGS sequence"/>
</dbReference>
<evidence type="ECO:0000313" key="17">
    <source>
        <dbReference type="EMBL" id="MBC2244392.1"/>
    </source>
</evidence>
<evidence type="ECO:0000313" key="34">
    <source>
        <dbReference type="Proteomes" id="UP000548082"/>
    </source>
</evidence>
<evidence type="ECO:0000256" key="1">
    <source>
        <dbReference type="ARBA" id="ARBA00022679"/>
    </source>
</evidence>
<dbReference type="GO" id="GO:0008982">
    <property type="term" value="F:protein-N(PI)-phosphohistidine-sugar phosphotransferase activity"/>
    <property type="evidence" value="ECO:0007669"/>
    <property type="project" value="InterPro"/>
</dbReference>
<dbReference type="Pfam" id="PF02302">
    <property type="entry name" value="PTS_IIB"/>
    <property type="match status" value="1"/>
</dbReference>
<dbReference type="SUPFAM" id="SSF52794">
    <property type="entry name" value="PTS system IIB component-like"/>
    <property type="match status" value="1"/>
</dbReference>
<dbReference type="Proteomes" id="UP000529446">
    <property type="component" value="Unassembled WGS sequence"/>
</dbReference>
<dbReference type="EMBL" id="JAARZS010000063">
    <property type="protein sequence ID" value="MBC2285834.1"/>
    <property type="molecule type" value="Genomic_DNA"/>
</dbReference>
<dbReference type="OrthoDB" id="6603449at2"/>
<evidence type="ECO:0000259" key="2">
    <source>
        <dbReference type="PROSITE" id="PS51099"/>
    </source>
</evidence>
<evidence type="ECO:0000313" key="32">
    <source>
        <dbReference type="Proteomes" id="UP000546806"/>
    </source>
</evidence>
<keyword evidence="1" id="KW-0808">Transferase</keyword>
<dbReference type="EMBL" id="JAAROV010000004">
    <property type="protein sequence ID" value="MBC1317955.1"/>
    <property type="molecule type" value="Genomic_DNA"/>
</dbReference>
<dbReference type="EMBL" id="JAARZT010000054">
    <property type="protein sequence ID" value="MBC2294952.1"/>
    <property type="molecule type" value="Genomic_DNA"/>
</dbReference>
<accession>A0A099W0J6</accession>
<evidence type="ECO:0000313" key="4">
    <source>
        <dbReference type="EMBL" id="MBC1317955.1"/>
    </source>
</evidence>
<evidence type="ECO:0000313" key="14">
    <source>
        <dbReference type="EMBL" id="MBC2116930.1"/>
    </source>
</evidence>
<evidence type="ECO:0000313" key="37">
    <source>
        <dbReference type="Proteomes" id="UP000565628"/>
    </source>
</evidence>
<dbReference type="Proteomes" id="UP000029844">
    <property type="component" value="Unassembled WGS sequence"/>
</dbReference>
<reference evidence="23 24" key="2">
    <citation type="submission" date="2020-03" db="EMBL/GenBank/DDBJ databases">
        <title>Soil Listeria distribution.</title>
        <authorList>
            <person name="Liao J."/>
            <person name="Wiedmann M."/>
        </authorList>
    </citation>
    <scope>NUCLEOTIDE SEQUENCE [LARGE SCALE GENOMIC DNA]</scope>
    <source>
        <strain evidence="20 37">FSL L7-0039</strain>
        <strain evidence="19 29">FSL L7-0051</strain>
        <strain evidence="18 38">FSL L7-0054</strain>
        <strain evidence="16 36">FSL L7-0149</strain>
        <strain evidence="17 35">FSL L7-0153</strain>
        <strain evidence="15 23">FSL L7-0245</strain>
        <strain evidence="14 24">FSL L7-0360</strain>
        <strain evidence="13 32">FSL L7-0435</strain>
        <strain evidence="11 27">FSL L7-0978</strain>
        <strain evidence="12 34">FSL L7-0990</strain>
        <strain evidence="10 33">FSL L7-1017</strain>
        <strain evidence="8 28">FSL L7-1387</strain>
        <strain evidence="9 39">FSL L7-1427</strain>
        <strain evidence="7 26">FSL L7-1547</strain>
        <strain evidence="6 40">FSL L7-1681</strain>
        <strain evidence="4 30">FSL L7-1816</strain>
        <strain evidence="5 25">FSL L7-1833</strain>
        <strain evidence="21 31">FSL L7-1850</strain>
    </source>
</reference>
<dbReference type="Proteomes" id="UP000548082">
    <property type="component" value="Unassembled WGS sequence"/>
</dbReference>
<dbReference type="RefSeq" id="WP_036087982.1">
    <property type="nucleotide sequence ID" value="NZ_CBCSHQ010000003.1"/>
</dbReference>
<dbReference type="EMBL" id="JAARRU010000004">
    <property type="protein sequence ID" value="MBC1566454.1"/>
    <property type="molecule type" value="Genomic_DNA"/>
</dbReference>
<dbReference type="CDD" id="cd05563">
    <property type="entry name" value="PTS_IIB_ascorbate"/>
    <property type="match status" value="1"/>
</dbReference>
<dbReference type="EMBL" id="JAARYY010000005">
    <property type="protein sequence ID" value="MBC2244392.1"/>
    <property type="molecule type" value="Genomic_DNA"/>
</dbReference>
<dbReference type="Proteomes" id="UP000547643">
    <property type="component" value="Unassembled WGS sequence"/>
</dbReference>
<evidence type="ECO:0000313" key="35">
    <source>
        <dbReference type="Proteomes" id="UP000550367"/>
    </source>
</evidence>
<dbReference type="EMBL" id="JAARRW010000007">
    <property type="protein sequence ID" value="MBC1563333.1"/>
    <property type="molecule type" value="Genomic_DNA"/>
</dbReference>
<evidence type="ECO:0000313" key="31">
    <source>
        <dbReference type="Proteomes" id="UP000546244"/>
    </source>
</evidence>
<evidence type="ECO:0000313" key="10">
    <source>
        <dbReference type="EMBL" id="MBC1779932.1"/>
    </source>
</evidence>
<evidence type="ECO:0000313" key="21">
    <source>
        <dbReference type="EMBL" id="MBC2373305.1"/>
    </source>
</evidence>
<reference evidence="3 22" key="1">
    <citation type="submission" date="2014-05" db="EMBL/GenBank/DDBJ databases">
        <title>Novel Listeriaceae from food processing environments.</title>
        <authorList>
            <person name="den Bakker H.C."/>
        </authorList>
    </citation>
    <scope>NUCLEOTIDE SEQUENCE [LARGE SCALE GENOMIC DNA]</scope>
    <source>
        <strain evidence="3 22">FSL A5-0281</strain>
    </source>
</reference>
<dbReference type="Proteomes" id="UP000585696">
    <property type="component" value="Unassembled WGS sequence"/>
</dbReference>
<evidence type="ECO:0000313" key="9">
    <source>
        <dbReference type="EMBL" id="MBC1566454.1"/>
    </source>
</evidence>
<name>A0A099W0J6_9LIST</name>
<organism evidence="3 22">
    <name type="scientific">Listeria booriae</name>
    <dbReference type="NCBI Taxonomy" id="1552123"/>
    <lineage>
        <taxon>Bacteria</taxon>
        <taxon>Bacillati</taxon>
        <taxon>Bacillota</taxon>
        <taxon>Bacilli</taxon>
        <taxon>Bacillales</taxon>
        <taxon>Listeriaceae</taxon>
        <taxon>Listeria</taxon>
    </lineage>
</organism>
<dbReference type="EMBL" id="JAARUV010000005">
    <property type="protein sequence ID" value="MBC1779932.1"/>
    <property type="molecule type" value="Genomic_DNA"/>
</dbReference>
<evidence type="ECO:0000313" key="38">
    <source>
        <dbReference type="Proteomes" id="UP000585696"/>
    </source>
</evidence>
<dbReference type="Proteomes" id="UP000550367">
    <property type="component" value="Unassembled WGS sequence"/>
</dbReference>
<dbReference type="EMBL" id="JAARVG010000002">
    <property type="protein sequence ID" value="MBC1792406.1"/>
    <property type="molecule type" value="Genomic_DNA"/>
</dbReference>
<dbReference type="InterPro" id="IPR036095">
    <property type="entry name" value="PTS_EIIB-like_sf"/>
</dbReference>
<dbReference type="Proteomes" id="UP000591929">
    <property type="component" value="Unassembled WGS sequence"/>
</dbReference>
<keyword evidence="4" id="KW-0762">Sugar transport</keyword>
<dbReference type="PROSITE" id="PS51099">
    <property type="entry name" value="PTS_EIIB_TYPE_2"/>
    <property type="match status" value="1"/>
</dbReference>
<dbReference type="eggNOG" id="COG3414">
    <property type="taxonomic scope" value="Bacteria"/>
</dbReference>
<evidence type="ECO:0000313" key="23">
    <source>
        <dbReference type="Proteomes" id="UP000519573"/>
    </source>
</evidence>
<dbReference type="EMBL" id="JAARWW010000007">
    <property type="protein sequence ID" value="MBC2005082.1"/>
    <property type="molecule type" value="Genomic_DNA"/>
</dbReference>
<evidence type="ECO:0000313" key="18">
    <source>
        <dbReference type="EMBL" id="MBC2285834.1"/>
    </source>
</evidence>
<gene>
    <name evidence="3" type="ORF">EP57_15270</name>
    <name evidence="5" type="ORF">HB759_11120</name>
    <name evidence="4" type="ORF">HB811_14315</name>
    <name evidence="6" type="ORF">HB847_02900</name>
    <name evidence="8" type="ORF">HB902_14760</name>
    <name evidence="9" type="ORF">HB907_13655</name>
    <name evidence="21" type="ORF">HBP98_14940</name>
    <name evidence="10" type="ORF">HCA46_13885</name>
    <name evidence="11" type="ORF">HCA52_03165</name>
    <name evidence="12" type="ORF">HCA55_15765</name>
    <name evidence="13" type="ORF">HCA78_15005</name>
    <name evidence="14" type="ORF">HCB06_09925</name>
    <name evidence="17" type="ORF">HCB25_09975</name>
    <name evidence="15" type="ORF">HCB26_12830</name>
    <name evidence="16" type="ORF">HCB35_12130</name>
    <name evidence="18" type="ORF">HCB69_15775</name>
    <name evidence="19" type="ORF">HCC36_17215</name>
    <name evidence="7" type="ORF">HCI99_10265</name>
    <name evidence="20" type="ORF">HCJ81_01585</name>
</gene>
<protein>
    <submittedName>
        <fullName evidence="4">PTS sugar transporter subunit IIB</fullName>
    </submittedName>
    <submittedName>
        <fullName evidence="3">PTS system ascorbate-specific transporter subunit IIB</fullName>
    </submittedName>
</protein>
<evidence type="ECO:0000313" key="12">
    <source>
        <dbReference type="EMBL" id="MBC1798193.1"/>
    </source>
</evidence>
<feature type="domain" description="PTS EIIB type-2" evidence="2">
    <location>
        <begin position="2"/>
        <end position="96"/>
    </location>
</feature>
<dbReference type="EMBL" id="JNFA01000030">
    <property type="protein sequence ID" value="KGL37918.1"/>
    <property type="molecule type" value="Genomic_DNA"/>
</dbReference>
<evidence type="ECO:0000313" key="8">
    <source>
        <dbReference type="EMBL" id="MBC1563333.1"/>
    </source>
</evidence>
<evidence type="ECO:0000313" key="19">
    <source>
        <dbReference type="EMBL" id="MBC2294952.1"/>
    </source>
</evidence>
<dbReference type="EMBL" id="JAASTX010000012">
    <property type="protein sequence ID" value="MBC1492221.1"/>
    <property type="molecule type" value="Genomic_DNA"/>
</dbReference>
<evidence type="ECO:0000313" key="5">
    <source>
        <dbReference type="EMBL" id="MBC1332485.1"/>
    </source>
</evidence>
<dbReference type="EMBL" id="JAARXI010000005">
    <property type="protein sequence ID" value="MBC2116930.1"/>
    <property type="molecule type" value="Genomic_DNA"/>
</dbReference>
<evidence type="ECO:0000313" key="6">
    <source>
        <dbReference type="EMBL" id="MBC1371304.1"/>
    </source>
</evidence>
<dbReference type="Proteomes" id="UP000546244">
    <property type="component" value="Unassembled WGS sequence"/>
</dbReference>
<proteinExistence type="predicted"/>
<sequence>MLKVLAACGNGMGSSMVIKMKIEKALREIGVADFKVDYCSVGEAKSQAGGYDIVVASKHLIHELDGRTQGSLVGLDNLMDDAEIKEKLSGLVSEEV</sequence>
<dbReference type="EMBL" id="JAARMV010000004">
    <property type="protein sequence ID" value="MBC2373305.1"/>
    <property type="molecule type" value="Genomic_DNA"/>
</dbReference>
<evidence type="ECO:0000313" key="15">
    <source>
        <dbReference type="EMBL" id="MBC2167458.1"/>
    </source>
</evidence>
<dbReference type="EMBL" id="JAARZA010000005">
    <property type="protein sequence ID" value="MBC2241216.1"/>
    <property type="molecule type" value="Genomic_DNA"/>
</dbReference>
<dbReference type="Proteomes" id="UP000532866">
    <property type="component" value="Unassembled WGS sequence"/>
</dbReference>
<evidence type="ECO:0000313" key="36">
    <source>
        <dbReference type="Proteomes" id="UP000553016"/>
    </source>
</evidence>
<evidence type="ECO:0000313" key="33">
    <source>
        <dbReference type="Proteomes" id="UP000547643"/>
    </source>
</evidence>
<evidence type="ECO:0000313" key="39">
    <source>
        <dbReference type="Proteomes" id="UP000586951"/>
    </source>
</evidence>
<dbReference type="EMBL" id="JAASWV010000002">
    <property type="protein sequence ID" value="MBC2309556.1"/>
    <property type="molecule type" value="Genomic_DNA"/>
</dbReference>
<evidence type="ECO:0000313" key="7">
    <source>
        <dbReference type="EMBL" id="MBC1492221.1"/>
    </source>
</evidence>
<dbReference type="Proteomes" id="UP000539064">
    <property type="component" value="Unassembled WGS sequence"/>
</dbReference>
<dbReference type="InterPro" id="IPR013011">
    <property type="entry name" value="PTS_EIIB_2"/>
</dbReference>
<dbReference type="Proteomes" id="UP000543379">
    <property type="component" value="Unassembled WGS sequence"/>
</dbReference>
<dbReference type="EMBL" id="JAARYH010000005">
    <property type="protein sequence ID" value="MBC2167458.1"/>
    <property type="molecule type" value="Genomic_DNA"/>
</dbReference>
<evidence type="ECO:0000313" key="27">
    <source>
        <dbReference type="Proteomes" id="UP000539064"/>
    </source>
</evidence>
<evidence type="ECO:0000313" key="13">
    <source>
        <dbReference type="EMBL" id="MBC2005082.1"/>
    </source>
</evidence>
<keyword evidence="22" id="KW-1185">Reference proteome</keyword>
<dbReference type="Proteomes" id="UP000553016">
    <property type="component" value="Unassembled WGS sequence"/>
</dbReference>
<dbReference type="Proteomes" id="UP000541955">
    <property type="component" value="Unassembled WGS sequence"/>
</dbReference>
<dbReference type="EMBL" id="JAAROL010000004">
    <property type="protein sequence ID" value="MBC1332485.1"/>
    <property type="molecule type" value="Genomic_DNA"/>
</dbReference>
<evidence type="ECO:0000313" key="22">
    <source>
        <dbReference type="Proteomes" id="UP000029844"/>
    </source>
</evidence>
<evidence type="ECO:0000313" key="3">
    <source>
        <dbReference type="EMBL" id="KGL37918.1"/>
    </source>
</evidence>
<evidence type="ECO:0000313" key="40">
    <source>
        <dbReference type="Proteomes" id="UP000591929"/>
    </source>
</evidence>
<evidence type="ECO:0000313" key="20">
    <source>
        <dbReference type="EMBL" id="MBC2309556.1"/>
    </source>
</evidence>
<dbReference type="STRING" id="1552123.EP57_15270"/>
<evidence type="ECO:0000313" key="26">
    <source>
        <dbReference type="Proteomes" id="UP000533953"/>
    </source>
</evidence>
<evidence type="ECO:0000313" key="30">
    <source>
        <dbReference type="Proteomes" id="UP000543379"/>
    </source>
</evidence>
<dbReference type="Proteomes" id="UP000519573">
    <property type="component" value="Unassembled WGS sequence"/>
</dbReference>
<dbReference type="GeneID" id="58718697"/>
<evidence type="ECO:0000313" key="29">
    <source>
        <dbReference type="Proteomes" id="UP000543005"/>
    </source>
</evidence>
<dbReference type="GO" id="GO:0009401">
    <property type="term" value="P:phosphoenolpyruvate-dependent sugar phosphotransferase system"/>
    <property type="evidence" value="ECO:0007669"/>
    <property type="project" value="InterPro"/>
</dbReference>
<dbReference type="Proteomes" id="UP000546806">
    <property type="component" value="Unassembled WGS sequence"/>
</dbReference>
<dbReference type="Proteomes" id="UP000565628">
    <property type="component" value="Unassembled WGS sequence"/>
</dbReference>
<evidence type="ECO:0000313" key="24">
    <source>
        <dbReference type="Proteomes" id="UP000529446"/>
    </source>
</evidence>
<evidence type="ECO:0000313" key="28">
    <source>
        <dbReference type="Proteomes" id="UP000541955"/>
    </source>
</evidence>
<evidence type="ECO:0000313" key="16">
    <source>
        <dbReference type="EMBL" id="MBC2241216.1"/>
    </source>
</evidence>
<dbReference type="Proteomes" id="UP000543005">
    <property type="component" value="Unassembled WGS sequence"/>
</dbReference>
<keyword evidence="4" id="KW-0813">Transport</keyword>
<dbReference type="EMBL" id="JAARVD010000009">
    <property type="protein sequence ID" value="MBC1798193.1"/>
    <property type="molecule type" value="Genomic_DNA"/>
</dbReference>
<dbReference type="InterPro" id="IPR003501">
    <property type="entry name" value="PTS_EIIB_2/3"/>
</dbReference>
<comment type="caution">
    <text evidence="3">The sequence shown here is derived from an EMBL/GenBank/DDBJ whole genome shotgun (WGS) entry which is preliminary data.</text>
</comment>
<dbReference type="Proteomes" id="UP000586951">
    <property type="component" value="Unassembled WGS sequence"/>
</dbReference>